<protein>
    <submittedName>
        <fullName evidence="2">Uncharacterized protein</fullName>
    </submittedName>
</protein>
<reference evidence="2" key="1">
    <citation type="submission" date="2018-08" db="EMBL/GenBank/DDBJ databases">
        <title>Oryza barthii genomic DNA, chromosome 11, BAC clone:OBARTa0081N18.</title>
        <authorList>
            <person name="Wu J."/>
            <person name="Kanamori H."/>
        </authorList>
    </citation>
    <scope>NUCLEOTIDE SEQUENCE</scope>
    <source>
        <strain evidence="2">W1588</strain>
    </source>
</reference>
<feature type="region of interest" description="Disordered" evidence="1">
    <location>
        <begin position="75"/>
        <end position="101"/>
    </location>
</feature>
<sequence>MTAAPRAKTGPHRRRPSTHRWFKPLVNPAFFSGEMWAAAKPKPASAPPGFSALPSGLFFAVHFADARGTVVAATVGGQGGRRGRGSPSSGSLKTSLGRGGGGCLKICKGGSK</sequence>
<evidence type="ECO:0000313" key="2">
    <source>
        <dbReference type="EMBL" id="BBF89228.1"/>
    </source>
</evidence>
<name>A0A679BD84_9ORYZ</name>
<accession>A0A679BD84</accession>
<feature type="compositionally biased region" description="Low complexity" evidence="1">
    <location>
        <begin position="85"/>
        <end position="96"/>
    </location>
</feature>
<proteinExistence type="predicted"/>
<organism evidence="2">
    <name type="scientific">Oryza barthii</name>
    <dbReference type="NCBI Taxonomy" id="65489"/>
    <lineage>
        <taxon>Eukaryota</taxon>
        <taxon>Viridiplantae</taxon>
        <taxon>Streptophyta</taxon>
        <taxon>Embryophyta</taxon>
        <taxon>Tracheophyta</taxon>
        <taxon>Spermatophyta</taxon>
        <taxon>Magnoliopsida</taxon>
        <taxon>Liliopsida</taxon>
        <taxon>Poales</taxon>
        <taxon>Poaceae</taxon>
        <taxon>BOP clade</taxon>
        <taxon>Oryzoideae</taxon>
        <taxon>Oryzeae</taxon>
        <taxon>Oryzinae</taxon>
        <taxon>Oryza</taxon>
    </lineage>
</organism>
<gene>
    <name evidence="2" type="primary">OBARTa0081N18.18</name>
</gene>
<evidence type="ECO:0000256" key="1">
    <source>
        <dbReference type="SAM" id="MobiDB-lite"/>
    </source>
</evidence>
<dbReference type="EMBL" id="AP018843">
    <property type="protein sequence ID" value="BBF89228.1"/>
    <property type="molecule type" value="Genomic_DNA"/>
</dbReference>
<dbReference type="AlphaFoldDB" id="A0A679BD84"/>